<keyword evidence="5" id="KW-0378">Hydrolase</keyword>
<dbReference type="InterPro" id="IPR038371">
    <property type="entry name" value="Cu_polyphenol_OxRdtase_sf"/>
</dbReference>
<comment type="catalytic activity">
    <reaction evidence="9">
        <text>S-methyl-5'-thioadenosine + phosphate = 5-(methylsulfanyl)-alpha-D-ribose 1-phosphate + adenine</text>
        <dbReference type="Rhea" id="RHEA:11852"/>
        <dbReference type="ChEBI" id="CHEBI:16708"/>
        <dbReference type="ChEBI" id="CHEBI:17509"/>
        <dbReference type="ChEBI" id="CHEBI:43474"/>
        <dbReference type="ChEBI" id="CHEBI:58533"/>
        <dbReference type="EC" id="2.4.2.28"/>
    </reaction>
    <physiologicalReaction direction="left-to-right" evidence="9">
        <dbReference type="Rhea" id="RHEA:11853"/>
    </physiologicalReaction>
</comment>
<dbReference type="EMBL" id="RAHX01000001">
    <property type="protein sequence ID" value="RJY09643.1"/>
    <property type="molecule type" value="Genomic_DNA"/>
</dbReference>
<evidence type="ECO:0000256" key="6">
    <source>
        <dbReference type="ARBA" id="ARBA00022833"/>
    </source>
</evidence>
<dbReference type="AlphaFoldDB" id="A0A419RV26"/>
<evidence type="ECO:0000256" key="2">
    <source>
        <dbReference type="ARBA" id="ARBA00007353"/>
    </source>
</evidence>
<dbReference type="SUPFAM" id="SSF64438">
    <property type="entry name" value="CNF1/YfiH-like putative cysteine hydrolases"/>
    <property type="match status" value="1"/>
</dbReference>
<keyword evidence="12" id="KW-1185">Reference proteome</keyword>
<comment type="catalytic activity">
    <reaction evidence="1">
        <text>inosine + phosphate = alpha-D-ribose 1-phosphate + hypoxanthine</text>
        <dbReference type="Rhea" id="RHEA:27646"/>
        <dbReference type="ChEBI" id="CHEBI:17368"/>
        <dbReference type="ChEBI" id="CHEBI:17596"/>
        <dbReference type="ChEBI" id="CHEBI:43474"/>
        <dbReference type="ChEBI" id="CHEBI:57720"/>
        <dbReference type="EC" id="2.4.2.1"/>
    </reaction>
    <physiologicalReaction direction="left-to-right" evidence="1">
        <dbReference type="Rhea" id="RHEA:27647"/>
    </physiologicalReaction>
</comment>
<evidence type="ECO:0000256" key="8">
    <source>
        <dbReference type="ARBA" id="ARBA00048968"/>
    </source>
</evidence>
<evidence type="ECO:0000256" key="4">
    <source>
        <dbReference type="ARBA" id="ARBA00022723"/>
    </source>
</evidence>
<comment type="catalytic activity">
    <reaction evidence="8">
        <text>adenosine + phosphate = alpha-D-ribose 1-phosphate + adenine</text>
        <dbReference type="Rhea" id="RHEA:27642"/>
        <dbReference type="ChEBI" id="CHEBI:16335"/>
        <dbReference type="ChEBI" id="CHEBI:16708"/>
        <dbReference type="ChEBI" id="CHEBI:43474"/>
        <dbReference type="ChEBI" id="CHEBI:57720"/>
        <dbReference type="EC" id="2.4.2.1"/>
    </reaction>
    <physiologicalReaction direction="left-to-right" evidence="8">
        <dbReference type="Rhea" id="RHEA:27643"/>
    </physiologicalReaction>
</comment>
<comment type="caution">
    <text evidence="11">The sequence shown here is derived from an EMBL/GenBank/DDBJ whole genome shotgun (WGS) entry which is preliminary data.</text>
</comment>
<dbReference type="InterPro" id="IPR003730">
    <property type="entry name" value="Cu_polyphenol_OxRdtase"/>
</dbReference>
<evidence type="ECO:0000313" key="11">
    <source>
        <dbReference type="EMBL" id="RJY09643.1"/>
    </source>
</evidence>
<comment type="similarity">
    <text evidence="2 10">Belongs to the purine nucleoside phosphorylase YfiH/LACC1 family.</text>
</comment>
<dbReference type="InterPro" id="IPR011324">
    <property type="entry name" value="Cytotoxic_necrot_fac-like_cat"/>
</dbReference>
<reference evidence="11 12" key="1">
    <citation type="journal article" date="2017" name="Int. J. Syst. Evol. Microbiol.">
        <title>Erythrobacter aquimixticola sp. nov., isolated from the junction between the ocean and a freshwater spring.</title>
        <authorList>
            <person name="Park S."/>
            <person name="Jung Y.T."/>
            <person name="Choi S.J."/>
            <person name="Yoon J.H."/>
        </authorList>
    </citation>
    <scope>NUCLEOTIDE SEQUENCE [LARGE SCALE GENOMIC DNA]</scope>
    <source>
        <strain evidence="11 12">JSSK-14</strain>
    </source>
</reference>
<dbReference type="GO" id="GO:0016787">
    <property type="term" value="F:hydrolase activity"/>
    <property type="evidence" value="ECO:0007669"/>
    <property type="project" value="UniProtKB-KW"/>
</dbReference>
<keyword evidence="6" id="KW-0862">Zinc</keyword>
<dbReference type="CDD" id="cd16833">
    <property type="entry name" value="YfiH"/>
    <property type="match status" value="1"/>
</dbReference>
<evidence type="ECO:0000256" key="5">
    <source>
        <dbReference type="ARBA" id="ARBA00022801"/>
    </source>
</evidence>
<evidence type="ECO:0000256" key="10">
    <source>
        <dbReference type="RuleBase" id="RU361274"/>
    </source>
</evidence>
<dbReference type="RefSeq" id="WP_120048653.1">
    <property type="nucleotide sequence ID" value="NZ_RAHX01000001.1"/>
</dbReference>
<sequence>MNKLAAALDNPRAIIRSEALGGVPHGFLTGIASTAEPDPARISPGAQLVLVKQVHSATALSVDAPFVGAPRPEADAMATATPGLLLGIVTADCAPVLFADREAGVVGAAHAGWRGAQGGVLEATVKQMETLGAERANIRAAIGPTIAQSSYEVDEDFAERFDARDARFFERGEPGKYQFDLPAYVRHRLEELQLAAVDDLGLDTYASEDRFHSYRRATHRGEDRTGRQFSLIALPG</sequence>
<dbReference type="PANTHER" id="PTHR30616">
    <property type="entry name" value="UNCHARACTERIZED PROTEIN YFIH"/>
    <property type="match status" value="1"/>
</dbReference>
<gene>
    <name evidence="11" type="primary">pgeF</name>
    <name evidence="11" type="ORF">D6201_09990</name>
</gene>
<evidence type="ECO:0000256" key="7">
    <source>
        <dbReference type="ARBA" id="ARBA00047989"/>
    </source>
</evidence>
<dbReference type="Pfam" id="PF02578">
    <property type="entry name" value="Cu-oxidase_4"/>
    <property type="match status" value="1"/>
</dbReference>
<comment type="catalytic activity">
    <reaction evidence="7">
        <text>adenosine + H2O + H(+) = inosine + NH4(+)</text>
        <dbReference type="Rhea" id="RHEA:24408"/>
        <dbReference type="ChEBI" id="CHEBI:15377"/>
        <dbReference type="ChEBI" id="CHEBI:15378"/>
        <dbReference type="ChEBI" id="CHEBI:16335"/>
        <dbReference type="ChEBI" id="CHEBI:17596"/>
        <dbReference type="ChEBI" id="CHEBI:28938"/>
        <dbReference type="EC" id="3.5.4.4"/>
    </reaction>
    <physiologicalReaction direction="left-to-right" evidence="7">
        <dbReference type="Rhea" id="RHEA:24409"/>
    </physiologicalReaction>
</comment>
<keyword evidence="3" id="KW-0808">Transferase</keyword>
<evidence type="ECO:0000256" key="3">
    <source>
        <dbReference type="ARBA" id="ARBA00022679"/>
    </source>
</evidence>
<dbReference type="NCBIfam" id="TIGR00726">
    <property type="entry name" value="peptidoglycan editing factor PgeF"/>
    <property type="match status" value="1"/>
</dbReference>
<evidence type="ECO:0000256" key="1">
    <source>
        <dbReference type="ARBA" id="ARBA00000553"/>
    </source>
</evidence>
<evidence type="ECO:0000313" key="12">
    <source>
        <dbReference type="Proteomes" id="UP000285232"/>
    </source>
</evidence>
<accession>A0A419RV26</accession>
<dbReference type="GO" id="GO:0017061">
    <property type="term" value="F:S-methyl-5-thioadenosine phosphorylase activity"/>
    <property type="evidence" value="ECO:0007669"/>
    <property type="project" value="UniProtKB-EC"/>
</dbReference>
<protein>
    <recommendedName>
        <fullName evidence="10">Purine nucleoside phosphorylase</fullName>
    </recommendedName>
</protein>
<dbReference type="OrthoDB" id="4279at2"/>
<proteinExistence type="inferred from homology"/>
<organism evidence="11 12">
    <name type="scientific">Aurantiacibacter aquimixticola</name>
    <dbReference type="NCBI Taxonomy" id="1958945"/>
    <lineage>
        <taxon>Bacteria</taxon>
        <taxon>Pseudomonadati</taxon>
        <taxon>Pseudomonadota</taxon>
        <taxon>Alphaproteobacteria</taxon>
        <taxon>Sphingomonadales</taxon>
        <taxon>Erythrobacteraceae</taxon>
        <taxon>Aurantiacibacter</taxon>
    </lineage>
</organism>
<keyword evidence="4" id="KW-0479">Metal-binding</keyword>
<dbReference type="Proteomes" id="UP000285232">
    <property type="component" value="Unassembled WGS sequence"/>
</dbReference>
<name>A0A419RV26_9SPHN</name>
<evidence type="ECO:0000256" key="9">
    <source>
        <dbReference type="ARBA" id="ARBA00049893"/>
    </source>
</evidence>
<dbReference type="PANTHER" id="PTHR30616:SF2">
    <property type="entry name" value="PURINE NUCLEOSIDE PHOSPHORYLASE LACC1"/>
    <property type="match status" value="1"/>
</dbReference>
<dbReference type="Gene3D" id="3.60.140.10">
    <property type="entry name" value="CNF1/YfiH-like putative cysteine hydrolases"/>
    <property type="match status" value="1"/>
</dbReference>
<dbReference type="GO" id="GO:0005507">
    <property type="term" value="F:copper ion binding"/>
    <property type="evidence" value="ECO:0007669"/>
    <property type="project" value="TreeGrafter"/>
</dbReference>